<evidence type="ECO:0000313" key="1">
    <source>
        <dbReference type="EMBL" id="OIR23317.1"/>
    </source>
</evidence>
<dbReference type="Proteomes" id="UP000183138">
    <property type="component" value="Unassembled WGS sequence"/>
</dbReference>
<protein>
    <submittedName>
        <fullName evidence="1">Uncharacterized protein</fullName>
    </submittedName>
</protein>
<dbReference type="AlphaFoldDB" id="A0A1J5U3H0"/>
<organism evidence="1 2">
    <name type="scientific">Marine Group III euryarchaeote CG-Epi3</name>
    <dbReference type="NCBI Taxonomy" id="1888997"/>
    <lineage>
        <taxon>Archaea</taxon>
        <taxon>Methanobacteriati</taxon>
        <taxon>Thermoplasmatota</taxon>
        <taxon>Thermoplasmata</taxon>
        <taxon>Candidatus Thermoprofundales</taxon>
    </lineage>
</organism>
<accession>A0A1J5U3H0</accession>
<sequence length="126" mass="14580">MVKLDDLDISILSFVADHPSCTVTDCAKSLFNPKNTEDLQRKDSMLRHRFKSLSSEKYLLETKNNNHSVFRIDNNLIHFGPELRFLNVGGEKFIHKDLVKDYCIIIYTKDGVVIKSLDKLEKKYSS</sequence>
<reference evidence="1 2" key="1">
    <citation type="submission" date="2016-08" db="EMBL/GenBank/DDBJ databases">
        <title>New Insights into Marine Group III Euryarchaeota, from dark to light.</title>
        <authorList>
            <person name="Haro-Moreno J.M."/>
            <person name="Rodriguez-Valera F."/>
            <person name="Lopez-Garcia P."/>
            <person name="Moreira D."/>
            <person name="Martin-Cuadrado A.B."/>
        </authorList>
    </citation>
    <scope>NUCLEOTIDE SEQUENCE [LARGE SCALE GENOMIC DNA]</scope>
    <source>
        <strain evidence="1">CG-Epi3</strain>
    </source>
</reference>
<evidence type="ECO:0000313" key="2">
    <source>
        <dbReference type="Proteomes" id="UP000183138"/>
    </source>
</evidence>
<gene>
    <name evidence="1" type="ORF">BEU00_03120</name>
</gene>
<name>A0A1J5U3H0_9ARCH</name>
<comment type="caution">
    <text evidence="1">The sequence shown here is derived from an EMBL/GenBank/DDBJ whole genome shotgun (WGS) entry which is preliminary data.</text>
</comment>
<proteinExistence type="predicted"/>
<dbReference type="EMBL" id="MIYY01000013">
    <property type="protein sequence ID" value="OIR23317.1"/>
    <property type="molecule type" value="Genomic_DNA"/>
</dbReference>